<evidence type="ECO:0000256" key="4">
    <source>
        <dbReference type="ARBA" id="ARBA00022576"/>
    </source>
</evidence>
<evidence type="ECO:0000256" key="11">
    <source>
        <dbReference type="HAMAP-Rule" id="MF_00160"/>
    </source>
</evidence>
<dbReference type="HAMAP" id="MF_00160">
    <property type="entry name" value="SerC_aminotrans_5"/>
    <property type="match status" value="1"/>
</dbReference>
<feature type="binding site" evidence="11">
    <location>
        <begin position="236"/>
        <end position="237"/>
    </location>
    <ligand>
        <name>pyridoxal 5'-phosphate</name>
        <dbReference type="ChEBI" id="CHEBI:597326"/>
    </ligand>
</feature>
<evidence type="ECO:0000313" key="15">
    <source>
        <dbReference type="Proteomes" id="UP000655830"/>
    </source>
</evidence>
<dbReference type="InterPro" id="IPR015422">
    <property type="entry name" value="PyrdxlP-dep_Trfase_small"/>
</dbReference>
<accession>A0A926EJL7</accession>
<keyword evidence="4 11" id="KW-0032">Aminotransferase</keyword>
<evidence type="ECO:0000256" key="8">
    <source>
        <dbReference type="ARBA" id="ARBA00023299"/>
    </source>
</evidence>
<evidence type="ECO:0000256" key="3">
    <source>
        <dbReference type="ARBA" id="ARBA00006904"/>
    </source>
</evidence>
<dbReference type="GO" id="GO:0004648">
    <property type="term" value="F:O-phospho-L-serine:2-oxoglutarate aminotransferase activity"/>
    <property type="evidence" value="ECO:0007669"/>
    <property type="project" value="UniProtKB-UniRule"/>
</dbReference>
<dbReference type="InterPro" id="IPR022278">
    <property type="entry name" value="Pser_aminoTfrase"/>
</dbReference>
<evidence type="ECO:0000256" key="12">
    <source>
        <dbReference type="RuleBase" id="RU004505"/>
    </source>
</evidence>
<dbReference type="AlphaFoldDB" id="A0A926EJL7"/>
<dbReference type="NCBIfam" id="TIGR01364">
    <property type="entry name" value="serC_1"/>
    <property type="match status" value="1"/>
</dbReference>
<keyword evidence="15" id="KW-1185">Reference proteome</keyword>
<dbReference type="EC" id="2.6.1.52" evidence="11"/>
<evidence type="ECO:0000256" key="6">
    <source>
        <dbReference type="ARBA" id="ARBA00022679"/>
    </source>
</evidence>
<protein>
    <recommendedName>
        <fullName evidence="11">Phosphoserine aminotransferase</fullName>
        <ecNumber evidence="11">2.6.1.52</ecNumber>
    </recommendedName>
    <alternativeName>
        <fullName evidence="11">Phosphohydroxythreonine aminotransferase</fullName>
        <shortName evidence="11">PSAT</shortName>
    </alternativeName>
</protein>
<evidence type="ECO:0000256" key="7">
    <source>
        <dbReference type="ARBA" id="ARBA00022898"/>
    </source>
</evidence>
<dbReference type="GO" id="GO:0005737">
    <property type="term" value="C:cytoplasm"/>
    <property type="evidence" value="ECO:0007669"/>
    <property type="project" value="UniProtKB-SubCell"/>
</dbReference>
<comment type="caution">
    <text evidence="11">Lacks conserved residue(s) required for the propagation of feature annotation.</text>
</comment>
<comment type="subunit">
    <text evidence="11">Homodimer.</text>
</comment>
<dbReference type="Gene3D" id="3.90.1150.10">
    <property type="entry name" value="Aspartate Aminotransferase, domain 1"/>
    <property type="match status" value="1"/>
</dbReference>
<evidence type="ECO:0000259" key="13">
    <source>
        <dbReference type="Pfam" id="PF00266"/>
    </source>
</evidence>
<comment type="pathway">
    <text evidence="2 11 12">Amino-acid biosynthesis; L-serine biosynthesis; L-serine from 3-phospho-D-glycerate: step 2/3.</text>
</comment>
<keyword evidence="7 11" id="KW-0663">Pyridoxal phosphate</keyword>
<dbReference type="CDD" id="cd00611">
    <property type="entry name" value="PSAT_like"/>
    <property type="match status" value="1"/>
</dbReference>
<keyword evidence="6 11" id="KW-0808">Transferase</keyword>
<feature type="binding site" evidence="11">
    <location>
        <position position="171"/>
    </location>
    <ligand>
        <name>pyridoxal 5'-phosphate</name>
        <dbReference type="ChEBI" id="CHEBI:597326"/>
    </ligand>
</feature>
<comment type="catalytic activity">
    <reaction evidence="10 11 12">
        <text>O-phospho-L-serine + 2-oxoglutarate = 3-phosphooxypyruvate + L-glutamate</text>
        <dbReference type="Rhea" id="RHEA:14329"/>
        <dbReference type="ChEBI" id="CHEBI:16810"/>
        <dbReference type="ChEBI" id="CHEBI:18110"/>
        <dbReference type="ChEBI" id="CHEBI:29985"/>
        <dbReference type="ChEBI" id="CHEBI:57524"/>
        <dbReference type="EC" id="2.6.1.52"/>
    </reaction>
</comment>
<dbReference type="Pfam" id="PF00266">
    <property type="entry name" value="Aminotran_5"/>
    <property type="match status" value="1"/>
</dbReference>
<dbReference type="GO" id="GO:0030170">
    <property type="term" value="F:pyridoxal phosphate binding"/>
    <property type="evidence" value="ECO:0007669"/>
    <property type="project" value="UniProtKB-UniRule"/>
</dbReference>
<comment type="catalytic activity">
    <reaction evidence="9 11">
        <text>4-(phosphooxy)-L-threonine + 2-oxoglutarate = (R)-3-hydroxy-2-oxo-4-phosphooxybutanoate + L-glutamate</text>
        <dbReference type="Rhea" id="RHEA:16573"/>
        <dbReference type="ChEBI" id="CHEBI:16810"/>
        <dbReference type="ChEBI" id="CHEBI:29985"/>
        <dbReference type="ChEBI" id="CHEBI:58452"/>
        <dbReference type="ChEBI" id="CHEBI:58538"/>
        <dbReference type="EC" id="2.6.1.52"/>
    </reaction>
</comment>
<dbReference type="Gene3D" id="3.40.640.10">
    <property type="entry name" value="Type I PLP-dependent aspartate aminotransferase-like (Major domain)"/>
    <property type="match status" value="1"/>
</dbReference>
<organism evidence="14 15">
    <name type="scientific">Zhenhengia yiwuensis</name>
    <dbReference type="NCBI Taxonomy" id="2763666"/>
    <lineage>
        <taxon>Bacteria</taxon>
        <taxon>Bacillati</taxon>
        <taxon>Bacillota</taxon>
        <taxon>Clostridia</taxon>
        <taxon>Lachnospirales</taxon>
        <taxon>Lachnospiraceae</taxon>
        <taxon>Zhenhengia</taxon>
    </lineage>
</organism>
<evidence type="ECO:0000313" key="14">
    <source>
        <dbReference type="EMBL" id="MBC8579347.1"/>
    </source>
</evidence>
<proteinExistence type="inferred from homology"/>
<sequence>MRVYNFSAGPAVLPLEVLEKAQSEFVCFQDSGMSVMEMSHRSKAYSQIIEGTEAKLRQLMQIPDTYKVLFLQGGASLQFTMVPMNLMTGSKKADFIDTGVWSSKAIKEAKKFGKANVIASSKADTYSYIPTYKKEQFDKEADYVYICQNNTIYGTKFNTLPNTGNVPLVADLSSCILSEKMDVNRYGIIFAGAQKNLGPAGVTVVIIREDLIGRVDESIPTMLNYKTHAANDSMFNTPPTYAIYMLGLVLEWMLAQGGIEVIEKKNKEKASILYDYLDTSKLFRGTAAKEDRSLMNIPFVTGDETLDAAFVKAATAKGLVNLKGHRSVGGMRASIYNAMPIDGVKALVDFMKQFERQHEEGIL</sequence>
<feature type="binding site" evidence="11">
    <location>
        <position position="101"/>
    </location>
    <ligand>
        <name>pyridoxal 5'-phosphate</name>
        <dbReference type="ChEBI" id="CHEBI:597326"/>
    </ligand>
</feature>
<feature type="domain" description="Aminotransferase class V" evidence="13">
    <location>
        <begin position="3"/>
        <end position="347"/>
    </location>
</feature>
<comment type="function">
    <text evidence="1 11">Catalyzes the reversible conversion of 3-phosphohydroxypyruvate to phosphoserine and of 3-hydroxy-2-oxo-4-phosphonooxybutanoate to phosphohydroxythreonine.</text>
</comment>
<gene>
    <name evidence="11 14" type="primary">serC</name>
    <name evidence="14" type="ORF">H8718_07385</name>
</gene>
<keyword evidence="11" id="KW-0963">Cytoplasm</keyword>
<dbReference type="PIRSF" id="PIRSF000525">
    <property type="entry name" value="SerC"/>
    <property type="match status" value="1"/>
</dbReference>
<evidence type="ECO:0000256" key="2">
    <source>
        <dbReference type="ARBA" id="ARBA00005099"/>
    </source>
</evidence>
<evidence type="ECO:0000256" key="10">
    <source>
        <dbReference type="ARBA" id="ARBA00049007"/>
    </source>
</evidence>
<keyword evidence="8 11" id="KW-0718">Serine biosynthesis</keyword>
<comment type="subcellular location">
    <subcellularLocation>
        <location evidence="11">Cytoplasm</location>
    </subcellularLocation>
</comment>
<dbReference type="Proteomes" id="UP000655830">
    <property type="component" value="Unassembled WGS sequence"/>
</dbReference>
<comment type="cofactor">
    <cofactor evidence="11">
        <name>pyridoxal 5'-phosphate</name>
        <dbReference type="ChEBI" id="CHEBI:597326"/>
    </cofactor>
    <text evidence="11">Binds 1 pyridoxal phosphate per subunit.</text>
</comment>
<evidence type="ECO:0000256" key="9">
    <source>
        <dbReference type="ARBA" id="ARBA00047630"/>
    </source>
</evidence>
<dbReference type="FunFam" id="3.90.1150.10:FF:000006">
    <property type="entry name" value="Phosphoserine aminotransferase"/>
    <property type="match status" value="1"/>
</dbReference>
<keyword evidence="5 11" id="KW-0028">Amino-acid biosynthesis</keyword>
<dbReference type="NCBIfam" id="NF003764">
    <property type="entry name" value="PRK05355.1"/>
    <property type="match status" value="1"/>
</dbReference>
<feature type="binding site" evidence="11">
    <location>
        <position position="41"/>
    </location>
    <ligand>
        <name>L-glutamate</name>
        <dbReference type="ChEBI" id="CHEBI:29985"/>
    </ligand>
</feature>
<name>A0A926EJL7_9FIRM</name>
<dbReference type="EMBL" id="JACRSY010000009">
    <property type="protein sequence ID" value="MBC8579347.1"/>
    <property type="molecule type" value="Genomic_DNA"/>
</dbReference>
<dbReference type="InterPro" id="IPR020578">
    <property type="entry name" value="Aminotrans_V_PyrdxlP_BS"/>
</dbReference>
<dbReference type="PROSITE" id="PS00595">
    <property type="entry name" value="AA_TRANSFER_CLASS_5"/>
    <property type="match status" value="1"/>
</dbReference>
<feature type="modified residue" description="N6-(pyridoxal phosphate)lysine" evidence="11">
    <location>
        <position position="195"/>
    </location>
</feature>
<dbReference type="GO" id="GO:0006564">
    <property type="term" value="P:L-serine biosynthetic process"/>
    <property type="evidence" value="ECO:0007669"/>
    <property type="project" value="UniProtKB-UniRule"/>
</dbReference>
<comment type="similarity">
    <text evidence="3 11">Belongs to the class-V pyridoxal-phosphate-dependent aminotransferase family. SerC subfamily.</text>
</comment>
<dbReference type="PANTHER" id="PTHR43247">
    <property type="entry name" value="PHOSPHOSERINE AMINOTRANSFERASE"/>
    <property type="match status" value="1"/>
</dbReference>
<evidence type="ECO:0000256" key="1">
    <source>
        <dbReference type="ARBA" id="ARBA00003483"/>
    </source>
</evidence>
<reference evidence="14" key="1">
    <citation type="submission" date="2020-08" db="EMBL/GenBank/DDBJ databases">
        <title>Genome public.</title>
        <authorList>
            <person name="Liu C."/>
            <person name="Sun Q."/>
        </authorList>
    </citation>
    <scope>NUCLEOTIDE SEQUENCE</scope>
    <source>
        <strain evidence="14">NSJ-12</strain>
    </source>
</reference>
<comment type="caution">
    <text evidence="14">The sequence shown here is derived from an EMBL/GenBank/DDBJ whole genome shotgun (WGS) entry which is preliminary data.</text>
</comment>
<dbReference type="PANTHER" id="PTHR43247:SF1">
    <property type="entry name" value="PHOSPHOSERINE AMINOTRANSFERASE"/>
    <property type="match status" value="1"/>
</dbReference>
<feature type="binding site" evidence="11">
    <location>
        <position position="194"/>
    </location>
    <ligand>
        <name>pyridoxal 5'-phosphate</name>
        <dbReference type="ChEBI" id="CHEBI:597326"/>
    </ligand>
</feature>
<dbReference type="InterPro" id="IPR015421">
    <property type="entry name" value="PyrdxlP-dep_Trfase_major"/>
</dbReference>
<feature type="binding site" evidence="11">
    <location>
        <position position="151"/>
    </location>
    <ligand>
        <name>pyridoxal 5'-phosphate</name>
        <dbReference type="ChEBI" id="CHEBI:597326"/>
    </ligand>
</feature>
<dbReference type="InterPro" id="IPR000192">
    <property type="entry name" value="Aminotrans_V_dom"/>
</dbReference>
<feature type="binding site" evidence="11">
    <location>
        <begin position="75"/>
        <end position="76"/>
    </location>
    <ligand>
        <name>pyridoxal 5'-phosphate</name>
        <dbReference type="ChEBI" id="CHEBI:597326"/>
    </ligand>
</feature>
<dbReference type="RefSeq" id="WP_249332447.1">
    <property type="nucleotide sequence ID" value="NZ_JACRSY010000009.1"/>
</dbReference>
<dbReference type="SUPFAM" id="SSF53383">
    <property type="entry name" value="PLP-dependent transferases"/>
    <property type="match status" value="1"/>
</dbReference>
<dbReference type="FunFam" id="3.40.640.10:FF:000010">
    <property type="entry name" value="Phosphoserine aminotransferase"/>
    <property type="match status" value="1"/>
</dbReference>
<evidence type="ECO:0000256" key="5">
    <source>
        <dbReference type="ARBA" id="ARBA00022605"/>
    </source>
</evidence>
<dbReference type="InterPro" id="IPR015424">
    <property type="entry name" value="PyrdxlP-dep_Trfase"/>
</dbReference>